<proteinExistence type="predicted"/>
<evidence type="ECO:0000256" key="1">
    <source>
        <dbReference type="SAM" id="MobiDB-lite"/>
    </source>
</evidence>
<evidence type="ECO:0000313" key="2">
    <source>
        <dbReference type="EMBL" id="GIG07672.1"/>
    </source>
</evidence>
<comment type="caution">
    <text evidence="2">The sequence shown here is derived from an EMBL/GenBank/DDBJ whole genome shotgun (WGS) entry which is preliminary data.</text>
</comment>
<keyword evidence="3" id="KW-1185">Reference proteome</keyword>
<dbReference type="Proteomes" id="UP000630887">
    <property type="component" value="Unassembled WGS sequence"/>
</dbReference>
<dbReference type="EMBL" id="BONI01000037">
    <property type="protein sequence ID" value="GIG07672.1"/>
    <property type="molecule type" value="Genomic_DNA"/>
</dbReference>
<organism evidence="2 3">
    <name type="scientific">Catellatospora coxensis</name>
    <dbReference type="NCBI Taxonomy" id="310354"/>
    <lineage>
        <taxon>Bacteria</taxon>
        <taxon>Bacillati</taxon>
        <taxon>Actinomycetota</taxon>
        <taxon>Actinomycetes</taxon>
        <taxon>Micromonosporales</taxon>
        <taxon>Micromonosporaceae</taxon>
        <taxon>Catellatospora</taxon>
    </lineage>
</organism>
<gene>
    <name evidence="2" type="ORF">Cco03nite_43720</name>
</gene>
<name>A0A8J3KWH7_9ACTN</name>
<evidence type="ECO:0000313" key="3">
    <source>
        <dbReference type="Proteomes" id="UP000630887"/>
    </source>
</evidence>
<feature type="region of interest" description="Disordered" evidence="1">
    <location>
        <begin position="186"/>
        <end position="213"/>
    </location>
</feature>
<dbReference type="AlphaFoldDB" id="A0A8J3KWH7"/>
<reference evidence="2 3" key="1">
    <citation type="submission" date="2021-01" db="EMBL/GenBank/DDBJ databases">
        <title>Whole genome shotgun sequence of Catellatospora coxensis NBRC 107359.</title>
        <authorList>
            <person name="Komaki H."/>
            <person name="Tamura T."/>
        </authorList>
    </citation>
    <scope>NUCLEOTIDE SEQUENCE [LARGE SCALE GENOMIC DNA]</scope>
    <source>
        <strain evidence="2 3">NBRC 107359</strain>
    </source>
</reference>
<sequence length="213" mass="23708">MHLQVNAALRRPGMFGGEAALYVLLDALAYADGLDADWRRELADLRERWMFLPTGALGTAKLVLPESPRPDDAMASLYAEFAHRVGWLDVDRRLTRAEHGALLSRLPEWCAADRTVSDAEGTFGPPSVVFGGGNPRWPMTLVYASRPDRPLVCMHHWNEIVGPELRTVYPEPVLLAAHVGGRPFDTAFLRTPEGRRRRPEEPDDADEPLHAAP</sequence>
<protein>
    <submittedName>
        <fullName evidence="2">Uncharacterized protein</fullName>
    </submittedName>
</protein>
<accession>A0A8J3KWH7</accession>